<name>A0A1Q8YBF4_9BURK</name>
<sequence length="66" mass="7540">MESGLNSTTFWLAMALVLLVEGFMPFVSPSTWRQTFTQILKFSDGQLRFFGLASLLLGLLLIWWLV</sequence>
<evidence type="ECO:0000313" key="3">
    <source>
        <dbReference type="Proteomes" id="UP000185911"/>
    </source>
</evidence>
<dbReference type="InterPro" id="IPR019201">
    <property type="entry name" value="DUF2065"/>
</dbReference>
<evidence type="ECO:0000313" key="2">
    <source>
        <dbReference type="EMBL" id="OLP05239.1"/>
    </source>
</evidence>
<dbReference type="STRING" id="81479.RA876_10780"/>
<keyword evidence="3" id="KW-1185">Reference proteome</keyword>
<gene>
    <name evidence="2" type="ORF">BLL52_3364</name>
</gene>
<feature type="transmembrane region" description="Helical" evidence="1">
    <location>
        <begin position="6"/>
        <end position="27"/>
    </location>
</feature>
<organism evidence="2 3">
    <name type="scientific">Rhodoferax antarcticus ANT.BR</name>
    <dbReference type="NCBI Taxonomy" id="1111071"/>
    <lineage>
        <taxon>Bacteria</taxon>
        <taxon>Pseudomonadati</taxon>
        <taxon>Pseudomonadota</taxon>
        <taxon>Betaproteobacteria</taxon>
        <taxon>Burkholderiales</taxon>
        <taxon>Comamonadaceae</taxon>
        <taxon>Rhodoferax</taxon>
    </lineage>
</organism>
<dbReference type="Proteomes" id="UP000185911">
    <property type="component" value="Unassembled WGS sequence"/>
</dbReference>
<proteinExistence type="predicted"/>
<dbReference type="PANTHER" id="PTHR38602:SF1">
    <property type="entry name" value="INNER MEMBRANE PROTEIN"/>
    <property type="match status" value="1"/>
</dbReference>
<keyword evidence="1" id="KW-1133">Transmembrane helix</keyword>
<dbReference type="Pfam" id="PF09838">
    <property type="entry name" value="DUF2065"/>
    <property type="match status" value="1"/>
</dbReference>
<feature type="transmembrane region" description="Helical" evidence="1">
    <location>
        <begin position="47"/>
        <end position="65"/>
    </location>
</feature>
<keyword evidence="1" id="KW-0812">Transmembrane</keyword>
<dbReference type="RefSeq" id="WP_320060522.1">
    <property type="nucleotide sequence ID" value="NZ_MSYM01000017.1"/>
</dbReference>
<accession>A0A1Q8YBF4</accession>
<evidence type="ECO:0000256" key="1">
    <source>
        <dbReference type="SAM" id="Phobius"/>
    </source>
</evidence>
<dbReference type="PANTHER" id="PTHR38602">
    <property type="entry name" value="INNER MEMBRANE PROTEIN-RELATED"/>
    <property type="match status" value="1"/>
</dbReference>
<reference evidence="2 3" key="1">
    <citation type="submission" date="2017-01" db="EMBL/GenBank/DDBJ databases">
        <title>Genome sequence of Rhodoferax antarcticus ANT.BR, a psychrophilic purple nonsulfur bacterium from an Antarctic microbial mat.</title>
        <authorList>
            <person name="Baker J."/>
            <person name="Riester C."/>
            <person name="Skinner B."/>
            <person name="Newell A."/>
            <person name="Swingley W."/>
            <person name="Madigan M."/>
            <person name="Jung D."/>
            <person name="Asao M."/>
            <person name="Chen M."/>
            <person name="Loughlin P."/>
            <person name="Pan H."/>
            <person name="Lin S."/>
            <person name="Li N."/>
            <person name="Shaw J."/>
            <person name="Prado M."/>
            <person name="Sherman C."/>
            <person name="Li X."/>
            <person name="Tang J."/>
            <person name="Blankenship R."/>
            <person name="Zhao T."/>
            <person name="Touchman J."/>
            <person name="Sattley M."/>
        </authorList>
    </citation>
    <scope>NUCLEOTIDE SEQUENCE [LARGE SCALE GENOMIC DNA]</scope>
    <source>
        <strain evidence="2 3">ANT.BR</strain>
    </source>
</reference>
<keyword evidence="1" id="KW-0472">Membrane</keyword>
<dbReference type="AlphaFoldDB" id="A0A1Q8YBF4"/>
<dbReference type="EMBL" id="MSYM01000017">
    <property type="protein sequence ID" value="OLP05239.1"/>
    <property type="molecule type" value="Genomic_DNA"/>
</dbReference>
<protein>
    <submittedName>
        <fullName evidence="2">Putative membrane protein</fullName>
    </submittedName>
</protein>
<comment type="caution">
    <text evidence="2">The sequence shown here is derived from an EMBL/GenBank/DDBJ whole genome shotgun (WGS) entry which is preliminary data.</text>
</comment>